<dbReference type="KEGG" id="bts:Btus_0354"/>
<reference evidence="1 2" key="1">
    <citation type="journal article" date="2011" name="Stand. Genomic Sci.">
        <title>Complete genome sequence of the thermophilic, hydrogen-oxidizing Bacillus tusciae type strain (T2) and reclassification in the new genus, Kyrpidia gen. nov. as Kyrpidia tusciae comb. nov. and emendation of the family Alicyclobacillaceae da Costa and Rainey, 2010.</title>
        <authorList>
            <person name="Klenk H.P."/>
            <person name="Lapidus A."/>
            <person name="Chertkov O."/>
            <person name="Copeland A."/>
            <person name="Del Rio T.G."/>
            <person name="Nolan M."/>
            <person name="Lucas S."/>
            <person name="Chen F."/>
            <person name="Tice H."/>
            <person name="Cheng J.F."/>
            <person name="Han C."/>
            <person name="Bruce D."/>
            <person name="Goodwin L."/>
            <person name="Pitluck S."/>
            <person name="Pati A."/>
            <person name="Ivanova N."/>
            <person name="Mavromatis K."/>
            <person name="Daum C."/>
            <person name="Chen A."/>
            <person name="Palaniappan K."/>
            <person name="Chang Y.J."/>
            <person name="Land M."/>
            <person name="Hauser L."/>
            <person name="Jeffries C.D."/>
            <person name="Detter J.C."/>
            <person name="Rohde M."/>
            <person name="Abt B."/>
            <person name="Pukall R."/>
            <person name="Goker M."/>
            <person name="Bristow J."/>
            <person name="Markowitz V."/>
            <person name="Hugenholtz P."/>
            <person name="Eisen J.A."/>
        </authorList>
    </citation>
    <scope>NUCLEOTIDE SEQUENCE [LARGE SCALE GENOMIC DNA]</scope>
    <source>
        <strain evidence="1 2">DSM 2912</strain>
    </source>
</reference>
<proteinExistence type="predicted"/>
<dbReference type="OrthoDB" id="155244at2"/>
<dbReference type="EMBL" id="CP002017">
    <property type="protein sequence ID" value="ADG05126.1"/>
    <property type="molecule type" value="Genomic_DNA"/>
</dbReference>
<dbReference type="Proteomes" id="UP000002368">
    <property type="component" value="Chromosome"/>
</dbReference>
<accession>D5WT22</accession>
<dbReference type="RefSeq" id="WP_013074419.1">
    <property type="nucleotide sequence ID" value="NC_014098.1"/>
</dbReference>
<name>D5WT22_KYRT2</name>
<evidence type="ECO:0000313" key="2">
    <source>
        <dbReference type="Proteomes" id="UP000002368"/>
    </source>
</evidence>
<dbReference type="STRING" id="562970.Btus_0354"/>
<keyword evidence="2" id="KW-1185">Reference proteome</keyword>
<evidence type="ECO:0000313" key="1">
    <source>
        <dbReference type="EMBL" id="ADG05126.1"/>
    </source>
</evidence>
<organism evidence="1 2">
    <name type="scientific">Kyrpidia tusciae (strain DSM 2912 / NBRC 15312 / T2)</name>
    <name type="common">Bacillus tusciae</name>
    <dbReference type="NCBI Taxonomy" id="562970"/>
    <lineage>
        <taxon>Bacteria</taxon>
        <taxon>Bacillati</taxon>
        <taxon>Bacillota</taxon>
        <taxon>Bacilli</taxon>
        <taxon>Bacillales</taxon>
        <taxon>Alicyclobacillaceae</taxon>
        <taxon>Kyrpidia</taxon>
    </lineage>
</organism>
<gene>
    <name evidence="1" type="ordered locus">Btus_0354</name>
</gene>
<protein>
    <submittedName>
        <fullName evidence="1">Uncharacterized protein</fullName>
    </submittedName>
</protein>
<sequence length="98" mass="11284">MDENWLNDGVKGFFYGTPPQTVIAEFPGLRVYSVTPEYMVAMKAVAGRAEDVRDLKHLVKFLRLENAEQVLKIVEKYVPPRLLVPKIQYIVEALFEDE</sequence>
<dbReference type="AlphaFoldDB" id="D5WT22"/>
<dbReference type="HOGENOM" id="CLU_2330108_0_0_9"/>